<evidence type="ECO:0008006" key="4">
    <source>
        <dbReference type="Google" id="ProtNLM"/>
    </source>
</evidence>
<gene>
    <name evidence="2" type="ORF">HGM15179_018031</name>
</gene>
<dbReference type="Proteomes" id="UP000796761">
    <property type="component" value="Unassembled WGS sequence"/>
</dbReference>
<dbReference type="GO" id="GO:0006631">
    <property type="term" value="P:fatty acid metabolic process"/>
    <property type="evidence" value="ECO:0007669"/>
    <property type="project" value="TreeGrafter"/>
</dbReference>
<dbReference type="GO" id="GO:0006974">
    <property type="term" value="P:DNA damage response"/>
    <property type="evidence" value="ECO:0007669"/>
    <property type="project" value="InterPro"/>
</dbReference>
<comment type="caution">
    <text evidence="2">The sequence shown here is derived from an EMBL/GenBank/DDBJ whole genome shotgun (WGS) entry which is preliminary data.</text>
</comment>
<dbReference type="OrthoDB" id="28127at2759"/>
<dbReference type="PANTHER" id="PTHR21052:SF0">
    <property type="entry name" value="ALPHA-KETOGLUTARATE-DEPENDENT DIOXYGENASE ALKB HOMOLOG 7, MITOCHONDRIAL"/>
    <property type="match status" value="1"/>
</dbReference>
<dbReference type="InterPro" id="IPR032870">
    <property type="entry name" value="ALKBH7-like"/>
</dbReference>
<comment type="cofactor">
    <cofactor evidence="1">
        <name>Fe(2+)</name>
        <dbReference type="ChEBI" id="CHEBI:29033"/>
    </cofactor>
</comment>
<dbReference type="GO" id="GO:0005759">
    <property type="term" value="C:mitochondrial matrix"/>
    <property type="evidence" value="ECO:0007669"/>
    <property type="project" value="TreeGrafter"/>
</dbReference>
<dbReference type="SUPFAM" id="SSF51197">
    <property type="entry name" value="Clavaminate synthase-like"/>
    <property type="match status" value="1"/>
</dbReference>
<proteinExistence type="predicted"/>
<organism evidence="2 3">
    <name type="scientific">Zosterops borbonicus</name>
    <dbReference type="NCBI Taxonomy" id="364589"/>
    <lineage>
        <taxon>Eukaryota</taxon>
        <taxon>Metazoa</taxon>
        <taxon>Chordata</taxon>
        <taxon>Craniata</taxon>
        <taxon>Vertebrata</taxon>
        <taxon>Euteleostomi</taxon>
        <taxon>Archelosauria</taxon>
        <taxon>Archosauria</taxon>
        <taxon>Dinosauria</taxon>
        <taxon>Saurischia</taxon>
        <taxon>Theropoda</taxon>
        <taxon>Coelurosauria</taxon>
        <taxon>Aves</taxon>
        <taxon>Neognathae</taxon>
        <taxon>Neoaves</taxon>
        <taxon>Telluraves</taxon>
        <taxon>Australaves</taxon>
        <taxon>Passeriformes</taxon>
        <taxon>Sylvioidea</taxon>
        <taxon>Zosteropidae</taxon>
        <taxon>Zosterops</taxon>
    </lineage>
</organism>
<name>A0A8K1FZR5_9PASS</name>
<dbReference type="AlphaFoldDB" id="A0A8K1FZR5"/>
<dbReference type="EMBL" id="SWJQ01001166">
    <property type="protein sequence ID" value="TRZ09074.1"/>
    <property type="molecule type" value="Genomic_DNA"/>
</dbReference>
<protein>
    <recommendedName>
        <fullName evidence="4">AlkB homolog 7</fullName>
    </recommendedName>
</protein>
<dbReference type="InterPro" id="IPR037151">
    <property type="entry name" value="AlkB-like_sf"/>
</dbReference>
<dbReference type="PANTHER" id="PTHR21052">
    <property type="entry name" value="SPERMATOGENESIS ASSOCIATED 11-RELATED"/>
    <property type="match status" value="1"/>
</dbReference>
<accession>A0A8K1FZR5</accession>
<evidence type="ECO:0000256" key="1">
    <source>
        <dbReference type="ARBA" id="ARBA00001954"/>
    </source>
</evidence>
<sequence length="203" mass="21670">MHRARGLWRAGVPAALGGSRAVSGGPGGGLGPEAEADPALLRASSPELARRLRGLALVRGGFVSDGEAAELLREVEPGLRRGRYQSDHWDRAITGYRETERGLRGGAGRALLLRVTPAFPPRRPPRPSAHVLDLLPEGSVGPHVDSVKFCGCTIAGVSLLSPSVLRLRSLRDPQDWLELLLEPGSLYVLRDASGPSQRPPSVY</sequence>
<reference evidence="2" key="1">
    <citation type="submission" date="2019-04" db="EMBL/GenBank/DDBJ databases">
        <title>Genome assembly of Zosterops borbonicus 15179.</title>
        <authorList>
            <person name="Leroy T."/>
            <person name="Anselmetti Y."/>
            <person name="Tilak M.-K."/>
            <person name="Nabholz B."/>
        </authorList>
    </citation>
    <scope>NUCLEOTIDE SEQUENCE</scope>
    <source>
        <strain evidence="2">HGM_15179</strain>
        <tissue evidence="2">Muscle</tissue>
    </source>
</reference>
<evidence type="ECO:0000313" key="2">
    <source>
        <dbReference type="EMBL" id="TRZ09074.1"/>
    </source>
</evidence>
<evidence type="ECO:0000313" key="3">
    <source>
        <dbReference type="Proteomes" id="UP000796761"/>
    </source>
</evidence>
<dbReference type="Gene3D" id="2.60.120.590">
    <property type="entry name" value="Alpha-ketoglutarate-dependent dioxygenase AlkB-like"/>
    <property type="match status" value="1"/>
</dbReference>
<keyword evidence="3" id="KW-1185">Reference proteome</keyword>